<proteinExistence type="predicted"/>
<dbReference type="RefSeq" id="YP_009036913.1">
    <property type="nucleotide sequence ID" value="NC_024216.1"/>
</dbReference>
<dbReference type="Proteomes" id="UP000026902">
    <property type="component" value="Segment"/>
</dbReference>
<evidence type="ECO:0000313" key="1">
    <source>
        <dbReference type="EMBL" id="AHZ09447.1"/>
    </source>
</evidence>
<organism evidence="1 2">
    <name type="scientific">Bacillus phage CAM003</name>
    <dbReference type="NCBI Taxonomy" id="1486657"/>
    <lineage>
        <taxon>Viruses</taxon>
        <taxon>Duplodnaviria</taxon>
        <taxon>Heunggongvirae</taxon>
        <taxon>Uroviricota</taxon>
        <taxon>Caudoviricetes</taxon>
        <taxon>Herelleviridae</taxon>
        <taxon>Bastillevirinae</taxon>
        <taxon>Bastillevirus</taxon>
        <taxon>Bastillevirus CAM003</taxon>
    </lineage>
</organism>
<dbReference type="KEGG" id="vg:19526313"/>
<dbReference type="GeneID" id="19526313"/>
<reference evidence="2" key="1">
    <citation type="submission" date="2014-09" db="EMBL/GenBank/DDBJ databases">
        <authorList>
            <person name="Sauder A.B."/>
            <person name="McKenzie Q.R."/>
            <person name="Temple L.M."/>
            <person name="Alexis B.K."/>
            <person name="Al-Atrache Z."/>
            <person name="Lewis L.O."/>
            <person name="Loesser-Casey K.E."/>
            <person name="Mitchell K.J."/>
        </authorList>
    </citation>
    <scope>NUCLEOTIDE SEQUENCE [LARGE SCALE GENOMIC DNA]</scope>
</reference>
<evidence type="ECO:0000313" key="2">
    <source>
        <dbReference type="Proteomes" id="UP000026902"/>
    </source>
</evidence>
<protein>
    <submittedName>
        <fullName evidence="1">Uncharacterized protein</fullName>
    </submittedName>
</protein>
<dbReference type="EMBL" id="KJ489397">
    <property type="protein sequence ID" value="AHZ09447.1"/>
    <property type="molecule type" value="Genomic_DNA"/>
</dbReference>
<accession>A0A024AZ91</accession>
<sequence>MEKTNLQHRYWIFEVGLHPLGGLDDVVYTTDNEEYAFVYHEDNPESTYLFDSINRKVYTGEKDVWE</sequence>
<keyword evidence="2" id="KW-1185">Reference proteome</keyword>
<name>A0A024AZ91_9CAUD</name>